<gene>
    <name evidence="1" type="ORF">BV22DRAFT_1076856</name>
</gene>
<dbReference type="EMBL" id="MU267326">
    <property type="protein sequence ID" value="KAH7917042.1"/>
    <property type="molecule type" value="Genomic_DNA"/>
</dbReference>
<keyword evidence="2" id="KW-1185">Reference proteome</keyword>
<evidence type="ECO:0000313" key="2">
    <source>
        <dbReference type="Proteomes" id="UP000790709"/>
    </source>
</evidence>
<dbReference type="Proteomes" id="UP000790709">
    <property type="component" value="Unassembled WGS sequence"/>
</dbReference>
<protein>
    <submittedName>
        <fullName evidence="1">WD40 repeat-like protein</fullName>
    </submittedName>
</protein>
<accession>A0ACB8AX96</accession>
<sequence length="288" mass="31494">MSTSTSSIESSAARRVSRPPTKVFKGHTDVVRSVAYFPDGQHITSGSDDKTVIIWDVESGRQDGQPLRHDSDVEWIAISPDGRRIAIGVKGGLVVRLWDADTGRPSREPLECDGVVLCVAFSPDGLRIAAGVEDSFQVFDVSTGESVVGPIKGHTGVVSSVVYSLDGRLLVTVSQDKRIWVWDSKTGVQVRKPMPGHENDVWCISITADGRRIASAGGFDKTVQVWDLETRLQIGDSFHADNFVFSVAFSPDDRYIVSDYGNDVALWDTESFAIQGPVSIFILLQYSF</sequence>
<organism evidence="1 2">
    <name type="scientific">Leucogyrophana mollusca</name>
    <dbReference type="NCBI Taxonomy" id="85980"/>
    <lineage>
        <taxon>Eukaryota</taxon>
        <taxon>Fungi</taxon>
        <taxon>Dikarya</taxon>
        <taxon>Basidiomycota</taxon>
        <taxon>Agaricomycotina</taxon>
        <taxon>Agaricomycetes</taxon>
        <taxon>Agaricomycetidae</taxon>
        <taxon>Boletales</taxon>
        <taxon>Boletales incertae sedis</taxon>
        <taxon>Leucogyrophana</taxon>
    </lineage>
</organism>
<comment type="caution">
    <text evidence="1">The sequence shown here is derived from an EMBL/GenBank/DDBJ whole genome shotgun (WGS) entry which is preliminary data.</text>
</comment>
<name>A0ACB8AX96_9AGAM</name>
<proteinExistence type="predicted"/>
<evidence type="ECO:0000313" key="1">
    <source>
        <dbReference type="EMBL" id="KAH7917042.1"/>
    </source>
</evidence>
<reference evidence="1" key="1">
    <citation type="journal article" date="2021" name="New Phytol.">
        <title>Evolutionary innovations through gain and loss of genes in the ectomycorrhizal Boletales.</title>
        <authorList>
            <person name="Wu G."/>
            <person name="Miyauchi S."/>
            <person name="Morin E."/>
            <person name="Kuo A."/>
            <person name="Drula E."/>
            <person name="Varga T."/>
            <person name="Kohler A."/>
            <person name="Feng B."/>
            <person name="Cao Y."/>
            <person name="Lipzen A."/>
            <person name="Daum C."/>
            <person name="Hundley H."/>
            <person name="Pangilinan J."/>
            <person name="Johnson J."/>
            <person name="Barry K."/>
            <person name="LaButti K."/>
            <person name="Ng V."/>
            <person name="Ahrendt S."/>
            <person name="Min B."/>
            <person name="Choi I.G."/>
            <person name="Park H."/>
            <person name="Plett J.M."/>
            <person name="Magnuson J."/>
            <person name="Spatafora J.W."/>
            <person name="Nagy L.G."/>
            <person name="Henrissat B."/>
            <person name="Grigoriev I.V."/>
            <person name="Yang Z.L."/>
            <person name="Xu J."/>
            <person name="Martin F.M."/>
        </authorList>
    </citation>
    <scope>NUCLEOTIDE SEQUENCE</scope>
    <source>
        <strain evidence="1">KUC20120723A-06</strain>
    </source>
</reference>